<dbReference type="InterPro" id="IPR001715">
    <property type="entry name" value="CH_dom"/>
</dbReference>
<proteinExistence type="inferred from homology"/>
<reference evidence="10 11" key="1">
    <citation type="journal article" date="2019" name="Sci. Rep.">
        <title>Comparative genomics of chytrid fungi reveal insights into the obligate biotrophic and pathogenic lifestyle of Synchytrium endobioticum.</title>
        <authorList>
            <person name="van de Vossenberg B.T.L.H."/>
            <person name="Warris S."/>
            <person name="Nguyen H.D.T."/>
            <person name="van Gent-Pelzer M.P.E."/>
            <person name="Joly D.L."/>
            <person name="van de Geest H.C."/>
            <person name="Bonants P.J.M."/>
            <person name="Smith D.S."/>
            <person name="Levesque C.A."/>
            <person name="van der Lee T.A.J."/>
        </authorList>
    </citation>
    <scope>NUCLEOTIDE SEQUENCE [LARGE SCALE GENOMIC DNA]</scope>
    <source>
        <strain evidence="10 11">CBS 809.83</strain>
    </source>
</reference>
<keyword evidence="6" id="KW-0009">Actin-binding</keyword>
<evidence type="ECO:0000313" key="11">
    <source>
        <dbReference type="Proteomes" id="UP000318582"/>
    </source>
</evidence>
<dbReference type="EMBL" id="QEAQ01000114">
    <property type="protein sequence ID" value="TPX55351.1"/>
    <property type="molecule type" value="Genomic_DNA"/>
</dbReference>
<evidence type="ECO:0000256" key="4">
    <source>
        <dbReference type="ARBA" id="ARBA00022737"/>
    </source>
</evidence>
<dbReference type="AlphaFoldDB" id="A0A507DV50"/>
<organism evidence="10 11">
    <name type="scientific">Powellomyces hirtus</name>
    <dbReference type="NCBI Taxonomy" id="109895"/>
    <lineage>
        <taxon>Eukaryota</taxon>
        <taxon>Fungi</taxon>
        <taxon>Fungi incertae sedis</taxon>
        <taxon>Chytridiomycota</taxon>
        <taxon>Chytridiomycota incertae sedis</taxon>
        <taxon>Chytridiomycetes</taxon>
        <taxon>Spizellomycetales</taxon>
        <taxon>Powellomycetaceae</taxon>
        <taxon>Powellomyces</taxon>
    </lineage>
</organism>
<keyword evidence="8" id="KW-1133">Transmembrane helix</keyword>
<dbReference type="Proteomes" id="UP000318582">
    <property type="component" value="Unassembled WGS sequence"/>
</dbReference>
<keyword evidence="4" id="KW-0677">Repeat</keyword>
<keyword evidence="8" id="KW-0812">Transmembrane</keyword>
<evidence type="ECO:0000259" key="9">
    <source>
        <dbReference type="PROSITE" id="PS50021"/>
    </source>
</evidence>
<protein>
    <recommendedName>
        <fullName evidence="9">Calponin-homology (CH) domain-containing protein</fullName>
    </recommendedName>
</protein>
<evidence type="ECO:0000256" key="6">
    <source>
        <dbReference type="ARBA" id="ARBA00023203"/>
    </source>
</evidence>
<dbReference type="SUPFAM" id="SSF47576">
    <property type="entry name" value="Calponin-homology domain, CH-domain"/>
    <property type="match status" value="1"/>
</dbReference>
<keyword evidence="11" id="KW-1185">Reference proteome</keyword>
<dbReference type="GO" id="GO:0005737">
    <property type="term" value="C:cytoplasm"/>
    <property type="evidence" value="ECO:0007669"/>
    <property type="project" value="TreeGrafter"/>
</dbReference>
<keyword evidence="5" id="KW-0130">Cell adhesion</keyword>
<dbReference type="GO" id="GO:0007155">
    <property type="term" value="P:cell adhesion"/>
    <property type="evidence" value="ECO:0007669"/>
    <property type="project" value="UniProtKB-KW"/>
</dbReference>
<dbReference type="GO" id="GO:0003779">
    <property type="term" value="F:actin binding"/>
    <property type="evidence" value="ECO:0007669"/>
    <property type="project" value="UniProtKB-KW"/>
</dbReference>
<dbReference type="GO" id="GO:0015629">
    <property type="term" value="C:actin cytoskeleton"/>
    <property type="evidence" value="ECO:0007669"/>
    <property type="project" value="TreeGrafter"/>
</dbReference>
<dbReference type="GO" id="GO:0030036">
    <property type="term" value="P:actin cytoskeleton organization"/>
    <property type="evidence" value="ECO:0007669"/>
    <property type="project" value="InterPro"/>
</dbReference>
<dbReference type="PANTHER" id="PTHR12114:SF4">
    <property type="entry name" value="GH23568P"/>
    <property type="match status" value="1"/>
</dbReference>
<evidence type="ECO:0000256" key="8">
    <source>
        <dbReference type="SAM" id="Phobius"/>
    </source>
</evidence>
<dbReference type="PROSITE" id="PS50021">
    <property type="entry name" value="CH"/>
    <property type="match status" value="1"/>
</dbReference>
<comment type="subcellular location">
    <subcellularLocation>
        <location evidence="1">Cytoplasm</location>
        <location evidence="1">Cytoskeleton</location>
    </subcellularLocation>
</comment>
<accession>A0A507DV50</accession>
<keyword evidence="8" id="KW-0472">Membrane</keyword>
<evidence type="ECO:0000256" key="1">
    <source>
        <dbReference type="ARBA" id="ARBA00004245"/>
    </source>
</evidence>
<evidence type="ECO:0000313" key="10">
    <source>
        <dbReference type="EMBL" id="TPX55351.1"/>
    </source>
</evidence>
<keyword evidence="7" id="KW-0206">Cytoskeleton</keyword>
<dbReference type="STRING" id="109895.A0A507DV50"/>
<evidence type="ECO:0000256" key="5">
    <source>
        <dbReference type="ARBA" id="ARBA00022889"/>
    </source>
</evidence>
<name>A0A507DV50_9FUNG</name>
<dbReference type="Gene3D" id="1.10.418.10">
    <property type="entry name" value="Calponin-like domain"/>
    <property type="match status" value="2"/>
</dbReference>
<sequence>MSNPMGSQDALARHDPLDRTDHVTTYQLHPSSKSDANVKKLLQGLTTWVNSYVILDSMTVRDVVVDLDDGQLLASFLSQITGDPIVDPQTLAARSDRSKMVILQLVVKYIETNLKIKQDPGRWTAEGIMAKDHGSALCLLVDLARVLGCPYTLPPNVSIAVIKREELPSGVKTKTTVYKITGDEERLGNDAELVLSPREDGAAVSYEPDAFDKLFSQPEKIREVTLLLLEFLNAQLETLNIRLNCLSKVEGIYLILLIGTLGNIFVPLHHYALTPSTLAAKIDNARFALGMMADLDIDVSRINATVGD</sequence>
<dbReference type="PANTHER" id="PTHR12114">
    <property type="entry name" value="PARVIN"/>
    <property type="match status" value="1"/>
</dbReference>
<keyword evidence="3" id="KW-0963">Cytoplasm</keyword>
<evidence type="ECO:0000256" key="2">
    <source>
        <dbReference type="ARBA" id="ARBA00005666"/>
    </source>
</evidence>
<comment type="similarity">
    <text evidence="2">Belongs to the parvin family.</text>
</comment>
<feature type="transmembrane region" description="Helical" evidence="8">
    <location>
        <begin position="251"/>
        <end position="273"/>
    </location>
</feature>
<dbReference type="InterPro" id="IPR036872">
    <property type="entry name" value="CH_dom_sf"/>
</dbReference>
<dbReference type="InterPro" id="IPR028433">
    <property type="entry name" value="Parvin"/>
</dbReference>
<comment type="caution">
    <text evidence="10">The sequence shown here is derived from an EMBL/GenBank/DDBJ whole genome shotgun (WGS) entry which is preliminary data.</text>
</comment>
<evidence type="ECO:0000256" key="3">
    <source>
        <dbReference type="ARBA" id="ARBA00022490"/>
    </source>
</evidence>
<gene>
    <name evidence="10" type="ORF">PhCBS80983_g05399</name>
</gene>
<evidence type="ECO:0000256" key="7">
    <source>
        <dbReference type="ARBA" id="ARBA00023212"/>
    </source>
</evidence>
<feature type="domain" description="Calponin-homology (CH)" evidence="9">
    <location>
        <begin position="39"/>
        <end position="148"/>
    </location>
</feature>